<comment type="caution">
    <text evidence="1">The sequence shown here is derived from an EMBL/GenBank/DDBJ whole genome shotgun (WGS) entry which is preliminary data.</text>
</comment>
<keyword evidence="2" id="KW-1185">Reference proteome</keyword>
<protein>
    <submittedName>
        <fullName evidence="1">Uncharacterized protein</fullName>
    </submittedName>
</protein>
<dbReference type="Proteomes" id="UP001234297">
    <property type="component" value="Chromosome 11"/>
</dbReference>
<dbReference type="EMBL" id="CM056819">
    <property type="protein sequence ID" value="KAJ8625402.1"/>
    <property type="molecule type" value="Genomic_DNA"/>
</dbReference>
<name>A0ACC2KWE4_PERAE</name>
<accession>A0ACC2KWE4</accession>
<gene>
    <name evidence="1" type="ORF">MRB53_033932</name>
</gene>
<evidence type="ECO:0000313" key="2">
    <source>
        <dbReference type="Proteomes" id="UP001234297"/>
    </source>
</evidence>
<reference evidence="1 2" key="1">
    <citation type="journal article" date="2022" name="Hortic Res">
        <title>A haplotype resolved chromosomal level avocado genome allows analysis of novel avocado genes.</title>
        <authorList>
            <person name="Nath O."/>
            <person name="Fletcher S.J."/>
            <person name="Hayward A."/>
            <person name="Shaw L.M."/>
            <person name="Masouleh A.K."/>
            <person name="Furtado A."/>
            <person name="Henry R.J."/>
            <person name="Mitter N."/>
        </authorList>
    </citation>
    <scope>NUCLEOTIDE SEQUENCE [LARGE SCALE GENOMIC DNA]</scope>
    <source>
        <strain evidence="2">cv. Hass</strain>
    </source>
</reference>
<sequence>MAASAELKGRLETVEEIKSPADKYWAACKDITNLMPVIYPGVFKSIEDIVGDGKSPGSTRIVQYAEGNPIGSMTERIDSVDDEKMTAAYSVIGGDLIGAFYTKYQPTVQIIPKEKGCLVKWAVDYEKADEDVPDPQAVLEFIIGALHTLDDYVLKNN</sequence>
<organism evidence="1 2">
    <name type="scientific">Persea americana</name>
    <name type="common">Avocado</name>
    <dbReference type="NCBI Taxonomy" id="3435"/>
    <lineage>
        <taxon>Eukaryota</taxon>
        <taxon>Viridiplantae</taxon>
        <taxon>Streptophyta</taxon>
        <taxon>Embryophyta</taxon>
        <taxon>Tracheophyta</taxon>
        <taxon>Spermatophyta</taxon>
        <taxon>Magnoliopsida</taxon>
        <taxon>Magnoliidae</taxon>
        <taxon>Laurales</taxon>
        <taxon>Lauraceae</taxon>
        <taxon>Persea</taxon>
    </lineage>
</organism>
<proteinExistence type="predicted"/>
<evidence type="ECO:0000313" key="1">
    <source>
        <dbReference type="EMBL" id="KAJ8625402.1"/>
    </source>
</evidence>